<accession>A0AAW5MIP4</accession>
<dbReference type="InterPro" id="IPR000182">
    <property type="entry name" value="GNAT_dom"/>
</dbReference>
<proteinExistence type="predicted"/>
<reference evidence="2" key="1">
    <citation type="submission" date="2022-08" db="EMBL/GenBank/DDBJ databases">
        <title>A global survey of hypervirulent Aeromonas hydrophila identified this emerging pathogen in farmed fish in the lower Mekong River basin.</title>
        <authorList>
            <person name="Xu T."/>
            <person name="Rasmussen-Ivey C.R."/>
            <person name="Moen F.S."/>
            <person name="Fernandez Bravo A."/>
            <person name="Lamy B."/>
            <person name="Beaz-Hidalgo R."/>
            <person name="Khan C.D."/>
            <person name="Castro Escarpulli G."/>
            <person name="Yasin I.S.M."/>
            <person name="Figueras M.J."/>
            <person name="Azzam Sayuti M."/>
            <person name="Karim M.M."/>
            <person name="Alam K.M."/>
            <person name="Le T.T.T."/>
            <person name="Thao N.H.P."/>
            <person name="Addo S."/>
            <person name="Duodu S."/>
            <person name="Ali S."/>
            <person name="Mey S."/>
            <person name="Somony T."/>
            <person name="Liles M.R."/>
        </authorList>
    </citation>
    <scope>NUCLEOTIDE SEQUENCE</scope>
    <source>
        <strain evidence="2">0.14</strain>
    </source>
</reference>
<evidence type="ECO:0000313" key="3">
    <source>
        <dbReference type="Proteomes" id="UP001204061"/>
    </source>
</evidence>
<dbReference type="RefSeq" id="WP_257726349.1">
    <property type="nucleotide sequence ID" value="NZ_JANLFC010000131.1"/>
</dbReference>
<evidence type="ECO:0000259" key="1">
    <source>
        <dbReference type="PROSITE" id="PS51186"/>
    </source>
</evidence>
<dbReference type="PROSITE" id="PS51186">
    <property type="entry name" value="GNAT"/>
    <property type="match status" value="1"/>
</dbReference>
<name>A0AAW5MIP4_AERVE</name>
<dbReference type="InterPro" id="IPR016181">
    <property type="entry name" value="Acyl_CoA_acyltransferase"/>
</dbReference>
<sequence>MEIRRLTRGDEHIWFKALSILLAETGEGAEKASLEDIAAAISDERCYLLVALHDDEPVGLLSAYRFPDVRTGGHLAYLYDIEVMDEKRGRGIGKGLVNTLIACCTRDGVRLVWAGTDMGNKAARQTFVTTGGKVEGSAYVEYEWDRPDDAMSPACPSVSPVYALTEPSSS</sequence>
<organism evidence="2 3">
    <name type="scientific">Aeromonas veronii</name>
    <dbReference type="NCBI Taxonomy" id="654"/>
    <lineage>
        <taxon>Bacteria</taxon>
        <taxon>Pseudomonadati</taxon>
        <taxon>Pseudomonadota</taxon>
        <taxon>Gammaproteobacteria</taxon>
        <taxon>Aeromonadales</taxon>
        <taxon>Aeromonadaceae</taxon>
        <taxon>Aeromonas</taxon>
    </lineage>
</organism>
<dbReference type="Gene3D" id="3.40.630.30">
    <property type="match status" value="1"/>
</dbReference>
<dbReference type="Proteomes" id="UP001204061">
    <property type="component" value="Unassembled WGS sequence"/>
</dbReference>
<evidence type="ECO:0000313" key="2">
    <source>
        <dbReference type="EMBL" id="MCR4451405.1"/>
    </source>
</evidence>
<protein>
    <submittedName>
        <fullName evidence="2">GNAT family N-acetyltransferase</fullName>
    </submittedName>
</protein>
<feature type="domain" description="N-acetyltransferase" evidence="1">
    <location>
        <begin position="1"/>
        <end position="156"/>
    </location>
</feature>
<dbReference type="EMBL" id="JANLFC010000131">
    <property type="protein sequence ID" value="MCR4451405.1"/>
    <property type="molecule type" value="Genomic_DNA"/>
</dbReference>
<dbReference type="Pfam" id="PF00583">
    <property type="entry name" value="Acetyltransf_1"/>
    <property type="match status" value="1"/>
</dbReference>
<dbReference type="SUPFAM" id="SSF55729">
    <property type="entry name" value="Acyl-CoA N-acyltransferases (Nat)"/>
    <property type="match status" value="1"/>
</dbReference>
<gene>
    <name evidence="2" type="ORF">NS965_23760</name>
</gene>
<dbReference type="GO" id="GO:0016747">
    <property type="term" value="F:acyltransferase activity, transferring groups other than amino-acyl groups"/>
    <property type="evidence" value="ECO:0007669"/>
    <property type="project" value="InterPro"/>
</dbReference>
<dbReference type="CDD" id="cd04301">
    <property type="entry name" value="NAT_SF"/>
    <property type="match status" value="1"/>
</dbReference>
<dbReference type="AlphaFoldDB" id="A0AAW5MIP4"/>
<comment type="caution">
    <text evidence="2">The sequence shown here is derived from an EMBL/GenBank/DDBJ whole genome shotgun (WGS) entry which is preliminary data.</text>
</comment>